<dbReference type="GO" id="GO:0005847">
    <property type="term" value="C:mRNA cleavage and polyadenylation specificity factor complex"/>
    <property type="evidence" value="ECO:0007669"/>
    <property type="project" value="TreeGrafter"/>
</dbReference>
<keyword evidence="8" id="KW-1185">Reference proteome</keyword>
<feature type="domain" description="Symplekin C-terminal" evidence="6">
    <location>
        <begin position="904"/>
        <end position="1099"/>
    </location>
</feature>
<evidence type="ECO:0000256" key="1">
    <source>
        <dbReference type="ARBA" id="ARBA00004123"/>
    </source>
</evidence>
<evidence type="ECO:0000313" key="8">
    <source>
        <dbReference type="Proteomes" id="UP000053257"/>
    </source>
</evidence>
<dbReference type="Pfam" id="PF11935">
    <property type="entry name" value="SYMPK_PTA1_N"/>
    <property type="match status" value="1"/>
</dbReference>
<evidence type="ECO:0000259" key="5">
    <source>
        <dbReference type="Pfam" id="PF11935"/>
    </source>
</evidence>
<feature type="region of interest" description="Disordered" evidence="4">
    <location>
        <begin position="394"/>
        <end position="469"/>
    </location>
</feature>
<evidence type="ECO:0000313" key="7">
    <source>
        <dbReference type="EMBL" id="KIP10039.1"/>
    </source>
</evidence>
<dbReference type="Proteomes" id="UP000053257">
    <property type="component" value="Unassembled WGS sequence"/>
</dbReference>
<dbReference type="HOGENOM" id="CLU_008962_0_0_1"/>
<protein>
    <recommendedName>
        <fullName evidence="9">Symplekin</fullName>
    </recommendedName>
</protein>
<gene>
    <name evidence="7" type="ORF">PHLGIDRAFT_28714</name>
</gene>
<feature type="domain" description="Symplekin/Pta1 N-terminal" evidence="5">
    <location>
        <begin position="100"/>
        <end position="316"/>
    </location>
</feature>
<proteinExistence type="predicted"/>
<reference evidence="7 8" key="1">
    <citation type="journal article" date="2014" name="PLoS Genet.">
        <title>Analysis of the Phlebiopsis gigantea genome, transcriptome and secretome provides insight into its pioneer colonization strategies of wood.</title>
        <authorList>
            <person name="Hori C."/>
            <person name="Ishida T."/>
            <person name="Igarashi K."/>
            <person name="Samejima M."/>
            <person name="Suzuki H."/>
            <person name="Master E."/>
            <person name="Ferreira P."/>
            <person name="Ruiz-Duenas F.J."/>
            <person name="Held B."/>
            <person name="Canessa P."/>
            <person name="Larrondo L.F."/>
            <person name="Schmoll M."/>
            <person name="Druzhinina I.S."/>
            <person name="Kubicek C.P."/>
            <person name="Gaskell J.A."/>
            <person name="Kersten P."/>
            <person name="St John F."/>
            <person name="Glasner J."/>
            <person name="Sabat G."/>
            <person name="Splinter BonDurant S."/>
            <person name="Syed K."/>
            <person name="Yadav J."/>
            <person name="Mgbeahuruike A.C."/>
            <person name="Kovalchuk A."/>
            <person name="Asiegbu F.O."/>
            <person name="Lackner G."/>
            <person name="Hoffmeister D."/>
            <person name="Rencoret J."/>
            <person name="Gutierrez A."/>
            <person name="Sun H."/>
            <person name="Lindquist E."/>
            <person name="Barry K."/>
            <person name="Riley R."/>
            <person name="Grigoriev I.V."/>
            <person name="Henrissat B."/>
            <person name="Kues U."/>
            <person name="Berka R.M."/>
            <person name="Martinez A.T."/>
            <person name="Covert S.F."/>
            <person name="Blanchette R.A."/>
            <person name="Cullen D."/>
        </authorList>
    </citation>
    <scope>NUCLEOTIDE SEQUENCE [LARGE SCALE GENOMIC DNA]</scope>
    <source>
        <strain evidence="7 8">11061_1 CR5-6</strain>
    </source>
</reference>
<organism evidence="7 8">
    <name type="scientific">Phlebiopsis gigantea (strain 11061_1 CR5-6)</name>
    <name type="common">White-rot fungus</name>
    <name type="synonym">Peniophora gigantea</name>
    <dbReference type="NCBI Taxonomy" id="745531"/>
    <lineage>
        <taxon>Eukaryota</taxon>
        <taxon>Fungi</taxon>
        <taxon>Dikarya</taxon>
        <taxon>Basidiomycota</taxon>
        <taxon>Agaricomycotina</taxon>
        <taxon>Agaricomycetes</taxon>
        <taxon>Polyporales</taxon>
        <taxon>Phanerochaetaceae</taxon>
        <taxon>Phlebiopsis</taxon>
    </lineage>
</organism>
<dbReference type="SUPFAM" id="SSF48371">
    <property type="entry name" value="ARM repeat"/>
    <property type="match status" value="1"/>
</dbReference>
<dbReference type="OrthoDB" id="331600at2759"/>
<dbReference type="Pfam" id="PF12295">
    <property type="entry name" value="Symplekin_C"/>
    <property type="match status" value="1"/>
</dbReference>
<feature type="compositionally biased region" description="Basic and acidic residues" evidence="4">
    <location>
        <begin position="762"/>
        <end position="771"/>
    </location>
</feature>
<evidence type="ECO:0008006" key="9">
    <source>
        <dbReference type="Google" id="ProtNLM"/>
    </source>
</evidence>
<dbReference type="InterPro" id="IPR021850">
    <property type="entry name" value="Symplekin/Pta1"/>
</dbReference>
<evidence type="ECO:0000256" key="2">
    <source>
        <dbReference type="ARBA" id="ARBA00022664"/>
    </source>
</evidence>
<dbReference type="EMBL" id="KN840459">
    <property type="protein sequence ID" value="KIP10039.1"/>
    <property type="molecule type" value="Genomic_DNA"/>
</dbReference>
<dbReference type="PANTHER" id="PTHR15245:SF20">
    <property type="entry name" value="SYMPLEKIN"/>
    <property type="match status" value="1"/>
</dbReference>
<feature type="region of interest" description="Disordered" evidence="4">
    <location>
        <begin position="757"/>
        <end position="780"/>
    </location>
</feature>
<feature type="region of interest" description="Disordered" evidence="4">
    <location>
        <begin position="314"/>
        <end position="339"/>
    </location>
</feature>
<keyword evidence="3" id="KW-0539">Nucleus</keyword>
<dbReference type="AlphaFoldDB" id="A0A0C3NX73"/>
<feature type="compositionally biased region" description="Polar residues" evidence="4">
    <location>
        <begin position="398"/>
        <end position="416"/>
    </location>
</feature>
<evidence type="ECO:0000259" key="6">
    <source>
        <dbReference type="Pfam" id="PF12295"/>
    </source>
</evidence>
<dbReference type="GO" id="GO:0006397">
    <property type="term" value="P:mRNA processing"/>
    <property type="evidence" value="ECO:0007669"/>
    <property type="project" value="UniProtKB-KW"/>
</dbReference>
<dbReference type="InterPro" id="IPR016024">
    <property type="entry name" value="ARM-type_fold"/>
</dbReference>
<dbReference type="Gene3D" id="1.25.10.10">
    <property type="entry name" value="Leucine-rich Repeat Variant"/>
    <property type="match status" value="1"/>
</dbReference>
<comment type="subcellular location">
    <subcellularLocation>
        <location evidence="1">Nucleus</location>
    </subcellularLocation>
</comment>
<dbReference type="PANTHER" id="PTHR15245">
    <property type="entry name" value="SYMPLEKIN-RELATED"/>
    <property type="match status" value="1"/>
</dbReference>
<dbReference type="InterPro" id="IPR032460">
    <property type="entry name" value="Symplekin/Pta1_N"/>
</dbReference>
<dbReference type="InterPro" id="IPR011989">
    <property type="entry name" value="ARM-like"/>
</dbReference>
<dbReference type="STRING" id="745531.A0A0C3NX73"/>
<keyword evidence="2" id="KW-0507">mRNA processing</keyword>
<dbReference type="InterPro" id="IPR022075">
    <property type="entry name" value="Symplekin_C"/>
</dbReference>
<sequence>MADPLQQLSAALAVPADSKEQADLLAALRESLEARPGPIQVLCTTLVKTVSGAGDSLLKRWVLDLLHFAICRSTLPIETRTLLALNALDTLAGLIHDANVNTVKVAVQCFATVYPLLFRKICTQRNMQLQWDLLTQTKTKILDLVWAPSTPLGIKISSIKFMQRVILVQTRGPSDPRLQKKDDPNLSILPADHPYMSGPALEAEGGKLLEAIITLLYTSPNPDIVSAILNSWSAFVKQRPAFVELVVSTLASWAPNEKLLALPTLSIRSVERSIKILLTHIMRSPQGGAFIHGIQNALAVQAARIDKAVLEEKQRKMERKRPPSVGSITDAPEAKRVKLEPQSSESAAFLASFDFTTLPASLVTDLIVANLAAYSEATFEEMIAAYRQGRPAAGVAANESTPRPASGHSAPSTSVQFAPPDAPAAMRTRPPSSSVTPAPVEDRDLSAPRSMSQSPPGTPPLKAEDEPVDPLKMDIDEEEIEYEPEKLNLEIELEDFKLPAPKELPEEAREALIQGSLSRIWDGAKDLQVSDFSLDYMEGSGTAASDMWMLLIVRLVTRVVDPAVLQKLAKDDAQMEEEDIVSSDIYAQQDRLRQKLCDYIMSDFPSRLRLATTWMNEEWYNDQIRTEEESEWRPNYETWLNQIVAVYQTHLDNKDRTFSHFLLDLPTVPSDIMSLLREMCVEADRRQVGFATLRDFVSQRPSLRAEAITMLLELTTHPDKTTRGAAINTVKRWIPDTEPMASMIREFAMQLLRRLQSRPKPARAEEPRTMGDENMEDDQLPQEDIIQTPYLPEQLELPARKDQVLQHLELVLALSTRVPGFLEGVFAAYGAMEETVQETVQQLITPLIKALGSSHGKLLTLLRTFPPGAEILVLRVLTIFTETSRPSAQLVALVKGLIHDRDLDARFLIPIIAEMDKADILRHLPRIVSILNGKPEPKNLVRSVFSSVVTAPPQGFGSVSSNLPRVRQSELLTPAELMVLLHESEKEIGLKAAIEAIGVCFSMTDIFRSDILAVVMNQLVDEPMLPTLFMRTVIQAVSTYRSLVPFVSSTLLTRLITKKIWTVAPLWEGFIRCAKLIAPASFGALLQLPKEQLRELVDKQPSLKAGLREYVTKKAGNKARVAGLLDIFAEDEGSAPAPKPESRVLSFIYSDTINISNSVSGDNYSKPR</sequence>
<evidence type="ECO:0000256" key="3">
    <source>
        <dbReference type="ARBA" id="ARBA00023242"/>
    </source>
</evidence>
<evidence type="ECO:0000256" key="4">
    <source>
        <dbReference type="SAM" id="MobiDB-lite"/>
    </source>
</evidence>
<accession>A0A0C3NX73</accession>
<name>A0A0C3NX73_PHLG1</name>